<dbReference type="EMBL" id="BPVZ01000047">
    <property type="protein sequence ID" value="GKV17236.1"/>
    <property type="molecule type" value="Genomic_DNA"/>
</dbReference>
<gene>
    <name evidence="1" type="ORF">SLEP1_g27768</name>
</gene>
<keyword evidence="2" id="KW-1185">Reference proteome</keyword>
<reference evidence="1 2" key="1">
    <citation type="journal article" date="2021" name="Commun. Biol.">
        <title>The genome of Shorea leprosula (Dipterocarpaceae) highlights the ecological relevance of drought in aseasonal tropical rainforests.</title>
        <authorList>
            <person name="Ng K.K.S."/>
            <person name="Kobayashi M.J."/>
            <person name="Fawcett J.A."/>
            <person name="Hatakeyama M."/>
            <person name="Paape T."/>
            <person name="Ng C.H."/>
            <person name="Ang C.C."/>
            <person name="Tnah L.H."/>
            <person name="Lee C.T."/>
            <person name="Nishiyama T."/>
            <person name="Sese J."/>
            <person name="O'Brien M.J."/>
            <person name="Copetti D."/>
            <person name="Mohd Noor M.I."/>
            <person name="Ong R.C."/>
            <person name="Putra M."/>
            <person name="Sireger I.Z."/>
            <person name="Indrioko S."/>
            <person name="Kosugi Y."/>
            <person name="Izuno A."/>
            <person name="Isagi Y."/>
            <person name="Lee S.L."/>
            <person name="Shimizu K.K."/>
        </authorList>
    </citation>
    <scope>NUCLEOTIDE SEQUENCE [LARGE SCALE GENOMIC DNA]</scope>
    <source>
        <strain evidence="1">214</strain>
    </source>
</reference>
<proteinExistence type="predicted"/>
<dbReference type="Proteomes" id="UP001054252">
    <property type="component" value="Unassembled WGS sequence"/>
</dbReference>
<organism evidence="1 2">
    <name type="scientific">Rubroshorea leprosula</name>
    <dbReference type="NCBI Taxonomy" id="152421"/>
    <lineage>
        <taxon>Eukaryota</taxon>
        <taxon>Viridiplantae</taxon>
        <taxon>Streptophyta</taxon>
        <taxon>Embryophyta</taxon>
        <taxon>Tracheophyta</taxon>
        <taxon>Spermatophyta</taxon>
        <taxon>Magnoliopsida</taxon>
        <taxon>eudicotyledons</taxon>
        <taxon>Gunneridae</taxon>
        <taxon>Pentapetalae</taxon>
        <taxon>rosids</taxon>
        <taxon>malvids</taxon>
        <taxon>Malvales</taxon>
        <taxon>Dipterocarpaceae</taxon>
        <taxon>Rubroshorea</taxon>
    </lineage>
</organism>
<dbReference type="AlphaFoldDB" id="A0AAV5JXX6"/>
<evidence type="ECO:0000313" key="2">
    <source>
        <dbReference type="Proteomes" id="UP001054252"/>
    </source>
</evidence>
<sequence>MPCPILLFFFPSPLQPKKTQAPRQPPLEKKTSEKLVFFSSFLVLEPRNLPPCGENPDLLCSSSSPPAAPALWGANCWGFWAVSFFSKFPPATSPTAAPVLAGEFWYVAAPLSPNSTHLIVEFIYVVAALALSENLLN</sequence>
<comment type="caution">
    <text evidence="1">The sequence shown here is derived from an EMBL/GenBank/DDBJ whole genome shotgun (WGS) entry which is preliminary data.</text>
</comment>
<accession>A0AAV5JXX6</accession>
<protein>
    <submittedName>
        <fullName evidence="1">Uncharacterized protein</fullName>
    </submittedName>
</protein>
<name>A0AAV5JXX6_9ROSI</name>
<evidence type="ECO:0000313" key="1">
    <source>
        <dbReference type="EMBL" id="GKV17236.1"/>
    </source>
</evidence>